<dbReference type="EMBL" id="JBITYG010000019">
    <property type="protein sequence ID" value="MFI9106551.1"/>
    <property type="molecule type" value="Genomic_DNA"/>
</dbReference>
<reference evidence="1 2" key="1">
    <citation type="submission" date="2024-10" db="EMBL/GenBank/DDBJ databases">
        <title>The Natural Products Discovery Center: Release of the First 8490 Sequenced Strains for Exploring Actinobacteria Biosynthetic Diversity.</title>
        <authorList>
            <person name="Kalkreuter E."/>
            <person name="Kautsar S.A."/>
            <person name="Yang D."/>
            <person name="Bader C.D."/>
            <person name="Teijaro C.N."/>
            <person name="Fluegel L."/>
            <person name="Davis C.M."/>
            <person name="Simpson J.R."/>
            <person name="Lauterbach L."/>
            <person name="Steele A.D."/>
            <person name="Gui C."/>
            <person name="Meng S."/>
            <person name="Li G."/>
            <person name="Viehrig K."/>
            <person name="Ye F."/>
            <person name="Su P."/>
            <person name="Kiefer A.F."/>
            <person name="Nichols A."/>
            <person name="Cepeda A.J."/>
            <person name="Yan W."/>
            <person name="Fan B."/>
            <person name="Jiang Y."/>
            <person name="Adhikari A."/>
            <person name="Zheng C.-J."/>
            <person name="Schuster L."/>
            <person name="Cowan T.M."/>
            <person name="Smanski M.J."/>
            <person name="Chevrette M.G."/>
            <person name="De Carvalho L.P.S."/>
            <person name="Shen B."/>
        </authorList>
    </citation>
    <scope>NUCLEOTIDE SEQUENCE [LARGE SCALE GENOMIC DNA]</scope>
    <source>
        <strain evidence="1 2">NPDC053399</strain>
    </source>
</reference>
<evidence type="ECO:0000313" key="1">
    <source>
        <dbReference type="EMBL" id="MFI9106551.1"/>
    </source>
</evidence>
<sequence length="89" mass="10012">MPEEKSEYYLVLHTHEFEAGDEDLKIIGLYRSAELAASAVARAKELPGFKDVPEGFEIVPYKLDVDGWLAGYVTVYDEEDENEGDGRVD</sequence>
<comment type="caution">
    <text evidence="1">The sequence shown here is derived from an EMBL/GenBank/DDBJ whole genome shotgun (WGS) entry which is preliminary data.</text>
</comment>
<organism evidence="1 2">
    <name type="scientific">Streptomyces fildesensis</name>
    <dbReference type="NCBI Taxonomy" id="375757"/>
    <lineage>
        <taxon>Bacteria</taxon>
        <taxon>Bacillati</taxon>
        <taxon>Actinomycetota</taxon>
        <taxon>Actinomycetes</taxon>
        <taxon>Kitasatosporales</taxon>
        <taxon>Streptomycetaceae</taxon>
        <taxon>Streptomyces</taxon>
    </lineage>
</organism>
<evidence type="ECO:0000313" key="2">
    <source>
        <dbReference type="Proteomes" id="UP001614394"/>
    </source>
</evidence>
<dbReference type="RefSeq" id="WP_399658146.1">
    <property type="nucleotide sequence ID" value="NZ_JBITYG010000019.1"/>
</dbReference>
<name>A0ABW8CJC1_9ACTN</name>
<keyword evidence="2" id="KW-1185">Reference proteome</keyword>
<dbReference type="Proteomes" id="UP001614394">
    <property type="component" value="Unassembled WGS sequence"/>
</dbReference>
<accession>A0ABW8CJC1</accession>
<gene>
    <name evidence="1" type="ORF">ACIGXA_39250</name>
</gene>
<protein>
    <submittedName>
        <fullName evidence="1">Uncharacterized protein</fullName>
    </submittedName>
</protein>
<proteinExistence type="predicted"/>